<dbReference type="AlphaFoldDB" id="A0A225WIW2"/>
<keyword evidence="3 5" id="KW-0964">Secreted</keyword>
<name>A0A225WIW2_9STRA</name>
<feature type="signal peptide" evidence="5">
    <location>
        <begin position="1"/>
        <end position="22"/>
    </location>
</feature>
<dbReference type="GO" id="GO:0005576">
    <property type="term" value="C:extracellular region"/>
    <property type="evidence" value="ECO:0007669"/>
    <property type="project" value="UniProtKB-SubCell"/>
</dbReference>
<evidence type="ECO:0000256" key="1">
    <source>
        <dbReference type="ARBA" id="ARBA00004613"/>
    </source>
</evidence>
<gene>
    <name evidence="6" type="ORF">PHMEG_0008538</name>
</gene>
<dbReference type="EMBL" id="NBNE01000742">
    <property type="protein sequence ID" value="OWZ17512.1"/>
    <property type="molecule type" value="Genomic_DNA"/>
</dbReference>
<protein>
    <recommendedName>
        <fullName evidence="5">RxLR effector protein</fullName>
    </recommendedName>
</protein>
<feature type="chain" id="PRO_5028519815" description="RxLR effector protein" evidence="5">
    <location>
        <begin position="23"/>
        <end position="140"/>
    </location>
</feature>
<keyword evidence="7" id="KW-1185">Reference proteome</keyword>
<evidence type="ECO:0000313" key="7">
    <source>
        <dbReference type="Proteomes" id="UP000198211"/>
    </source>
</evidence>
<comment type="caution">
    <text evidence="6">The sequence shown here is derived from an EMBL/GenBank/DDBJ whole genome shotgun (WGS) entry which is preliminary data.</text>
</comment>
<sequence>MRSAFYVAVAVAVLARSSFVAAFTNVDESQPLSNTIPDFDAAISNDSPKRFLRVTEPKDLDLTPDDEERVKFASLDNIIKKLDNVKKVPKKKQKYASLNEIIKKLDNAKQHRRQKFASLAETIKKLDNAKTAPKKVHKAS</sequence>
<organism evidence="6 7">
    <name type="scientific">Phytophthora megakarya</name>
    <dbReference type="NCBI Taxonomy" id="4795"/>
    <lineage>
        <taxon>Eukaryota</taxon>
        <taxon>Sar</taxon>
        <taxon>Stramenopiles</taxon>
        <taxon>Oomycota</taxon>
        <taxon>Peronosporomycetes</taxon>
        <taxon>Peronosporales</taxon>
        <taxon>Peronosporaceae</taxon>
        <taxon>Phytophthora</taxon>
    </lineage>
</organism>
<dbReference type="Pfam" id="PF16810">
    <property type="entry name" value="RXLR"/>
    <property type="match status" value="1"/>
</dbReference>
<dbReference type="InterPro" id="IPR031825">
    <property type="entry name" value="RXLR"/>
</dbReference>
<evidence type="ECO:0000256" key="2">
    <source>
        <dbReference type="ARBA" id="ARBA00010400"/>
    </source>
</evidence>
<reference evidence="7" key="1">
    <citation type="submission" date="2017-03" db="EMBL/GenBank/DDBJ databases">
        <title>Phytopthora megakarya and P. palmivora, two closely related causual agents of cacao black pod achieved similar genome size and gene model numbers by different mechanisms.</title>
        <authorList>
            <person name="Ali S."/>
            <person name="Shao J."/>
            <person name="Larry D.J."/>
            <person name="Kronmiller B."/>
            <person name="Shen D."/>
            <person name="Strem M.D."/>
            <person name="Melnick R.L."/>
            <person name="Guiltinan M.J."/>
            <person name="Tyler B.M."/>
            <person name="Meinhardt L.W."/>
            <person name="Bailey B.A."/>
        </authorList>
    </citation>
    <scope>NUCLEOTIDE SEQUENCE [LARGE SCALE GENOMIC DNA]</scope>
    <source>
        <strain evidence="7">zdho120</strain>
    </source>
</reference>
<comment type="similarity">
    <text evidence="2 5">Belongs to the RxLR effector family.</text>
</comment>
<evidence type="ECO:0000256" key="4">
    <source>
        <dbReference type="ARBA" id="ARBA00022729"/>
    </source>
</evidence>
<dbReference type="Proteomes" id="UP000198211">
    <property type="component" value="Unassembled WGS sequence"/>
</dbReference>
<dbReference type="OrthoDB" id="127736at2759"/>
<evidence type="ECO:0000256" key="3">
    <source>
        <dbReference type="ARBA" id="ARBA00022525"/>
    </source>
</evidence>
<comment type="function">
    <text evidence="5">Effector that suppresses plant defense responses during pathogen infection.</text>
</comment>
<evidence type="ECO:0000256" key="5">
    <source>
        <dbReference type="RuleBase" id="RU367124"/>
    </source>
</evidence>
<proteinExistence type="inferred from homology"/>
<comment type="domain">
    <text evidence="5">The RxLR-dEER motif acts to carry the protein into the host cell cytoplasm through binding to cell surface phosphatidylinositol-3-phosphate.</text>
</comment>
<accession>A0A225WIW2</accession>
<keyword evidence="4 5" id="KW-0732">Signal</keyword>
<comment type="subcellular location">
    <subcellularLocation>
        <location evidence="1 5">Secreted</location>
    </subcellularLocation>
</comment>
<evidence type="ECO:0000313" key="6">
    <source>
        <dbReference type="EMBL" id="OWZ17512.1"/>
    </source>
</evidence>